<dbReference type="Proteomes" id="UP001598448">
    <property type="component" value="Unassembled WGS sequence"/>
</dbReference>
<evidence type="ECO:0000259" key="2">
    <source>
        <dbReference type="Pfam" id="PF04471"/>
    </source>
</evidence>
<organism evidence="3 4">
    <name type="scientific">Streptomyces albidochromogenes</name>
    <dbReference type="NCBI Taxonomy" id="329524"/>
    <lineage>
        <taxon>Bacteria</taxon>
        <taxon>Bacillati</taxon>
        <taxon>Actinomycetota</taxon>
        <taxon>Actinomycetes</taxon>
        <taxon>Kitasatosporales</taxon>
        <taxon>Streptomycetaceae</taxon>
        <taxon>Streptomyces</taxon>
    </lineage>
</organism>
<evidence type="ECO:0000313" key="4">
    <source>
        <dbReference type="Proteomes" id="UP001598448"/>
    </source>
</evidence>
<feature type="domain" description="Restriction endonuclease type IV Mrr" evidence="2">
    <location>
        <begin position="133"/>
        <end position="244"/>
    </location>
</feature>
<dbReference type="RefSeq" id="WP_386712636.1">
    <property type="nucleotide sequence ID" value="NZ_JBHXIJ010000064.1"/>
</dbReference>
<keyword evidence="1" id="KW-0472">Membrane</keyword>
<keyword evidence="3" id="KW-0378">Hydrolase</keyword>
<sequence>MTISRRRPGRIRRRTAFSLRQTILCFGLVAIVLCGAGLTLRLAVRTADSRPLFAVVIVVVAAGAVAAARNARGRRRAARVTDAVVEAAYEMSGSAPVPEGRRGDPAPAVVAETGTAAEAEVPVETFAATDYAAMDPVEFEQAVAALCERDGCRDVHVVGGAGDLGADVVGTTPDGRRVVIQCKRYGPMNKVGSQDVQRFGGTCFAVHEAHVAAVVTTGEFTQPAAEYAEQCGILCVDHAGLVAWTDGTGVAPWDAEVSAPSGHCP</sequence>
<feature type="transmembrane region" description="Helical" evidence="1">
    <location>
        <begin position="21"/>
        <end position="44"/>
    </location>
</feature>
<reference evidence="3 4" key="1">
    <citation type="submission" date="2024-09" db="EMBL/GenBank/DDBJ databases">
        <title>The Natural Products Discovery Center: Release of the First 8490 Sequenced Strains for Exploring Actinobacteria Biosynthetic Diversity.</title>
        <authorList>
            <person name="Kalkreuter E."/>
            <person name="Kautsar S.A."/>
            <person name="Yang D."/>
            <person name="Bader C.D."/>
            <person name="Teijaro C.N."/>
            <person name="Fluegel L."/>
            <person name="Davis C.M."/>
            <person name="Simpson J.R."/>
            <person name="Lauterbach L."/>
            <person name="Steele A.D."/>
            <person name="Gui C."/>
            <person name="Meng S."/>
            <person name="Li G."/>
            <person name="Viehrig K."/>
            <person name="Ye F."/>
            <person name="Su P."/>
            <person name="Kiefer A.F."/>
            <person name="Nichols A."/>
            <person name="Cepeda A.J."/>
            <person name="Yan W."/>
            <person name="Fan B."/>
            <person name="Jiang Y."/>
            <person name="Adhikari A."/>
            <person name="Zheng C.-J."/>
            <person name="Schuster L."/>
            <person name="Cowan T.M."/>
            <person name="Smanski M.J."/>
            <person name="Chevrette M.G."/>
            <person name="De Carvalho L.P.S."/>
            <person name="Shen B."/>
        </authorList>
    </citation>
    <scope>NUCLEOTIDE SEQUENCE [LARGE SCALE GENOMIC DNA]</scope>
    <source>
        <strain evidence="3 4">NPDC058348</strain>
    </source>
</reference>
<keyword evidence="3" id="KW-0255">Endonuclease</keyword>
<protein>
    <submittedName>
        <fullName evidence="3">Restriction endonuclease</fullName>
    </submittedName>
</protein>
<dbReference type="InterPro" id="IPR011856">
    <property type="entry name" value="tRNA_endonuc-like_dom_sf"/>
</dbReference>
<keyword evidence="4" id="KW-1185">Reference proteome</keyword>
<dbReference type="InterPro" id="IPR007560">
    <property type="entry name" value="Restrct_endonuc_IV_Mrr"/>
</dbReference>
<feature type="transmembrane region" description="Helical" evidence="1">
    <location>
        <begin position="50"/>
        <end position="68"/>
    </location>
</feature>
<evidence type="ECO:0000313" key="3">
    <source>
        <dbReference type="EMBL" id="MFD5099659.1"/>
    </source>
</evidence>
<name>A0ABW6FKJ2_9ACTN</name>
<proteinExistence type="predicted"/>
<accession>A0ABW6FKJ2</accession>
<dbReference type="InterPro" id="IPR011335">
    <property type="entry name" value="Restrct_endonuc-II-like"/>
</dbReference>
<dbReference type="GO" id="GO:0004519">
    <property type="term" value="F:endonuclease activity"/>
    <property type="evidence" value="ECO:0007669"/>
    <property type="project" value="UniProtKB-KW"/>
</dbReference>
<evidence type="ECO:0000256" key="1">
    <source>
        <dbReference type="SAM" id="Phobius"/>
    </source>
</evidence>
<keyword evidence="1" id="KW-1133">Transmembrane helix</keyword>
<dbReference type="SUPFAM" id="SSF52980">
    <property type="entry name" value="Restriction endonuclease-like"/>
    <property type="match status" value="1"/>
</dbReference>
<dbReference type="Pfam" id="PF04471">
    <property type="entry name" value="Mrr_cat"/>
    <property type="match status" value="1"/>
</dbReference>
<keyword evidence="1" id="KW-0812">Transmembrane</keyword>
<dbReference type="Gene3D" id="3.40.1350.10">
    <property type="match status" value="1"/>
</dbReference>
<dbReference type="PANTHER" id="PTHR30015:SF6">
    <property type="entry name" value="SLL1429 PROTEIN"/>
    <property type="match status" value="1"/>
</dbReference>
<dbReference type="EMBL" id="JBHXIJ010000064">
    <property type="protein sequence ID" value="MFD5099659.1"/>
    <property type="molecule type" value="Genomic_DNA"/>
</dbReference>
<gene>
    <name evidence="3" type="ORF">ACFWJN_11900</name>
</gene>
<dbReference type="PANTHER" id="PTHR30015">
    <property type="entry name" value="MRR RESTRICTION SYSTEM PROTEIN"/>
    <property type="match status" value="1"/>
</dbReference>
<dbReference type="InterPro" id="IPR052906">
    <property type="entry name" value="Type_IV_Methyl-Rstrct_Enzyme"/>
</dbReference>
<comment type="caution">
    <text evidence="3">The sequence shown here is derived from an EMBL/GenBank/DDBJ whole genome shotgun (WGS) entry which is preliminary data.</text>
</comment>
<keyword evidence="3" id="KW-0540">Nuclease</keyword>